<protein>
    <submittedName>
        <fullName evidence="2">Uncharacterized protein</fullName>
    </submittedName>
</protein>
<reference evidence="2 3" key="1">
    <citation type="submission" date="2019-05" db="EMBL/GenBank/DDBJ databases">
        <title>Another draft genome of Portunus trituberculatus and its Hox gene families provides insights of decapod evolution.</title>
        <authorList>
            <person name="Jeong J.-H."/>
            <person name="Song I."/>
            <person name="Kim S."/>
            <person name="Choi T."/>
            <person name="Kim D."/>
            <person name="Ryu S."/>
            <person name="Kim W."/>
        </authorList>
    </citation>
    <scope>NUCLEOTIDE SEQUENCE [LARGE SCALE GENOMIC DNA]</scope>
    <source>
        <tissue evidence="2">Muscle</tissue>
    </source>
</reference>
<dbReference type="EMBL" id="VSRR010011074">
    <property type="protein sequence ID" value="MPC52687.1"/>
    <property type="molecule type" value="Genomic_DNA"/>
</dbReference>
<organism evidence="2 3">
    <name type="scientific">Portunus trituberculatus</name>
    <name type="common">Swimming crab</name>
    <name type="synonym">Neptunus trituberculatus</name>
    <dbReference type="NCBI Taxonomy" id="210409"/>
    <lineage>
        <taxon>Eukaryota</taxon>
        <taxon>Metazoa</taxon>
        <taxon>Ecdysozoa</taxon>
        <taxon>Arthropoda</taxon>
        <taxon>Crustacea</taxon>
        <taxon>Multicrustacea</taxon>
        <taxon>Malacostraca</taxon>
        <taxon>Eumalacostraca</taxon>
        <taxon>Eucarida</taxon>
        <taxon>Decapoda</taxon>
        <taxon>Pleocyemata</taxon>
        <taxon>Brachyura</taxon>
        <taxon>Eubrachyura</taxon>
        <taxon>Portunoidea</taxon>
        <taxon>Portunidae</taxon>
        <taxon>Portuninae</taxon>
        <taxon>Portunus</taxon>
    </lineage>
</organism>
<evidence type="ECO:0000256" key="1">
    <source>
        <dbReference type="SAM" id="MobiDB-lite"/>
    </source>
</evidence>
<sequence length="99" mass="11625">MVASENSEGTHEINQHKLILYRHIHRRQYQHSNRKAGHASPPGRQATRRHHQQMFQEFETGTRLSTPQSRYTRGMCLSLYRLAVQFLEVAAEQEKCHTV</sequence>
<name>A0A5B7G563_PORTR</name>
<feature type="region of interest" description="Disordered" evidence="1">
    <location>
        <begin position="25"/>
        <end position="52"/>
    </location>
</feature>
<proteinExistence type="predicted"/>
<accession>A0A5B7G563</accession>
<feature type="compositionally biased region" description="Basic residues" evidence="1">
    <location>
        <begin position="25"/>
        <end position="37"/>
    </location>
</feature>
<dbReference type="Proteomes" id="UP000324222">
    <property type="component" value="Unassembled WGS sequence"/>
</dbReference>
<keyword evidence="3" id="KW-1185">Reference proteome</keyword>
<comment type="caution">
    <text evidence="2">The sequence shown here is derived from an EMBL/GenBank/DDBJ whole genome shotgun (WGS) entry which is preliminary data.</text>
</comment>
<evidence type="ECO:0000313" key="3">
    <source>
        <dbReference type="Proteomes" id="UP000324222"/>
    </source>
</evidence>
<evidence type="ECO:0000313" key="2">
    <source>
        <dbReference type="EMBL" id="MPC52687.1"/>
    </source>
</evidence>
<gene>
    <name evidence="2" type="ORF">E2C01_046563</name>
</gene>
<dbReference type="AlphaFoldDB" id="A0A5B7G563"/>